<gene>
    <name evidence="6" type="ORF">SAMN05192554_11138</name>
</gene>
<dbReference type="InterPro" id="IPR051310">
    <property type="entry name" value="MCP_chemotaxis"/>
</dbReference>
<dbReference type="Pfam" id="PF00015">
    <property type="entry name" value="MCPsignal"/>
    <property type="match status" value="1"/>
</dbReference>
<accession>A0A1G9XML5</accession>
<dbReference type="InterPro" id="IPR004090">
    <property type="entry name" value="Chemotax_Me-accpt_rcpt"/>
</dbReference>
<dbReference type="InterPro" id="IPR044398">
    <property type="entry name" value="Globin-sensor_dom"/>
</dbReference>
<organism evidence="6 7">
    <name type="scientific">Haloarchaeobius iranensis</name>
    <dbReference type="NCBI Taxonomy" id="996166"/>
    <lineage>
        <taxon>Archaea</taxon>
        <taxon>Methanobacteriati</taxon>
        <taxon>Methanobacteriota</taxon>
        <taxon>Stenosarchaea group</taxon>
        <taxon>Halobacteria</taxon>
        <taxon>Halobacteriales</taxon>
        <taxon>Halorubellaceae</taxon>
        <taxon>Haloarchaeobius</taxon>
    </lineage>
</organism>
<feature type="coiled-coil region" evidence="3">
    <location>
        <begin position="336"/>
        <end position="370"/>
    </location>
</feature>
<keyword evidence="7" id="KW-1185">Reference proteome</keyword>
<dbReference type="GO" id="GO:0019825">
    <property type="term" value="F:oxygen binding"/>
    <property type="evidence" value="ECO:0007669"/>
    <property type="project" value="InterPro"/>
</dbReference>
<feature type="compositionally biased region" description="Basic and acidic residues" evidence="4">
    <location>
        <begin position="309"/>
        <end position="320"/>
    </location>
</feature>
<protein>
    <submittedName>
        <fullName evidence="6">Methyl-accepting chemotaxis protein</fullName>
    </submittedName>
</protein>
<dbReference type="GO" id="GO:0020037">
    <property type="term" value="F:heme binding"/>
    <property type="evidence" value="ECO:0007669"/>
    <property type="project" value="InterPro"/>
</dbReference>
<dbReference type="PROSITE" id="PS50111">
    <property type="entry name" value="CHEMOTAXIS_TRANSDUC_2"/>
    <property type="match status" value="1"/>
</dbReference>
<evidence type="ECO:0000256" key="4">
    <source>
        <dbReference type="SAM" id="MobiDB-lite"/>
    </source>
</evidence>
<dbReference type="RefSeq" id="WP_089733812.1">
    <property type="nucleotide sequence ID" value="NZ_FNIA01000011.1"/>
</dbReference>
<name>A0A1G9XML5_9EURY</name>
<dbReference type="EMBL" id="FNIA01000011">
    <property type="protein sequence ID" value="SDM97970.1"/>
    <property type="molecule type" value="Genomic_DNA"/>
</dbReference>
<feature type="region of interest" description="Disordered" evidence="4">
    <location>
        <begin position="271"/>
        <end position="328"/>
    </location>
</feature>
<evidence type="ECO:0000313" key="7">
    <source>
        <dbReference type="Proteomes" id="UP000199370"/>
    </source>
</evidence>
<dbReference type="CDD" id="cd01068">
    <property type="entry name" value="globin_sensor"/>
    <property type="match status" value="1"/>
</dbReference>
<dbReference type="InterPro" id="IPR009050">
    <property type="entry name" value="Globin-like_sf"/>
</dbReference>
<proteinExistence type="predicted"/>
<evidence type="ECO:0000313" key="6">
    <source>
        <dbReference type="EMBL" id="SDM97970.1"/>
    </source>
</evidence>
<keyword evidence="3" id="KW-0175">Coiled coil</keyword>
<evidence type="ECO:0000256" key="2">
    <source>
        <dbReference type="PROSITE-ProRule" id="PRU00284"/>
    </source>
</evidence>
<dbReference type="STRING" id="996166.SAMN05192554_11138"/>
<reference evidence="6 7" key="1">
    <citation type="submission" date="2016-10" db="EMBL/GenBank/DDBJ databases">
        <authorList>
            <person name="de Groot N.N."/>
        </authorList>
    </citation>
    <scope>NUCLEOTIDE SEQUENCE [LARGE SCALE GENOMIC DNA]</scope>
    <source>
        <strain evidence="7">EB21,IBRC-M 10013,KCTC 4048</strain>
    </source>
</reference>
<dbReference type="Proteomes" id="UP000199370">
    <property type="component" value="Unassembled WGS sequence"/>
</dbReference>
<dbReference type="InterPro" id="IPR012292">
    <property type="entry name" value="Globin/Proto"/>
</dbReference>
<dbReference type="SUPFAM" id="SSF58104">
    <property type="entry name" value="Methyl-accepting chemotaxis protein (MCP) signaling domain"/>
    <property type="match status" value="1"/>
</dbReference>
<dbReference type="SUPFAM" id="SSF46458">
    <property type="entry name" value="Globin-like"/>
    <property type="match status" value="1"/>
</dbReference>
<dbReference type="GO" id="GO:0007165">
    <property type="term" value="P:signal transduction"/>
    <property type="evidence" value="ECO:0007669"/>
    <property type="project" value="UniProtKB-KW"/>
</dbReference>
<dbReference type="PANTHER" id="PTHR43531">
    <property type="entry name" value="PROTEIN ICFG"/>
    <property type="match status" value="1"/>
</dbReference>
<dbReference type="PANTHER" id="PTHR43531:SF11">
    <property type="entry name" value="METHYL-ACCEPTING CHEMOTAXIS PROTEIN 3"/>
    <property type="match status" value="1"/>
</dbReference>
<dbReference type="Gene3D" id="1.10.490.10">
    <property type="entry name" value="Globins"/>
    <property type="match status" value="1"/>
</dbReference>
<dbReference type="AlphaFoldDB" id="A0A1G9XML5"/>
<feature type="coiled-coil region" evidence="3">
    <location>
        <begin position="405"/>
        <end position="439"/>
    </location>
</feature>
<keyword evidence="2" id="KW-0807">Transducer</keyword>
<feature type="compositionally biased region" description="Low complexity" evidence="4">
    <location>
        <begin position="283"/>
        <end position="308"/>
    </location>
</feature>
<dbReference type="Gene3D" id="1.10.287.950">
    <property type="entry name" value="Methyl-accepting chemotaxis protein"/>
    <property type="match status" value="1"/>
</dbReference>
<evidence type="ECO:0000259" key="5">
    <source>
        <dbReference type="PROSITE" id="PS50111"/>
    </source>
</evidence>
<dbReference type="GO" id="GO:0016020">
    <property type="term" value="C:membrane"/>
    <property type="evidence" value="ECO:0007669"/>
    <property type="project" value="InterPro"/>
</dbReference>
<dbReference type="GO" id="GO:0006935">
    <property type="term" value="P:chemotaxis"/>
    <property type="evidence" value="ECO:0007669"/>
    <property type="project" value="UniProtKB-KW"/>
</dbReference>
<dbReference type="Pfam" id="PF11563">
    <property type="entry name" value="Protoglobin"/>
    <property type="match status" value="1"/>
</dbReference>
<evidence type="ECO:0000256" key="1">
    <source>
        <dbReference type="ARBA" id="ARBA00022500"/>
    </source>
</evidence>
<dbReference type="GO" id="GO:0004888">
    <property type="term" value="F:transmembrane signaling receptor activity"/>
    <property type="evidence" value="ECO:0007669"/>
    <property type="project" value="InterPro"/>
</dbReference>
<dbReference type="InterPro" id="IPR004089">
    <property type="entry name" value="MCPsignal_dom"/>
</dbReference>
<feature type="domain" description="Methyl-accepting transducer" evidence="5">
    <location>
        <begin position="258"/>
        <end position="493"/>
    </location>
</feature>
<evidence type="ECO:0000256" key="3">
    <source>
        <dbReference type="SAM" id="Coils"/>
    </source>
</evidence>
<dbReference type="PRINTS" id="PR00260">
    <property type="entry name" value="CHEMTRNSDUCR"/>
</dbReference>
<dbReference type="OrthoDB" id="8523at2157"/>
<sequence>MDPSKEFGIGGLNRFVEAASLTGEIGLDDDEIAWRKQFVGFDAEDERRLDDLEPLLRANQDAIADAFYDNLTDHEQTRAVIERSPKGVEQLKRTQKAYLVSLATGDYDEDYFTNRARIGKLHEILDMPLKQYVGQYGLYYDLILSRVDERVQGQVVDAIEDWVDEREANDGGLERVVGALRGLGGDDEPEGLDESLEATVRDAIHDGMQDVLAVLRILNLDLQVASDTYVDSYSQRLERAIDAQRELATEVEQEVQPPVVQLKRSSASVAESAATIRDHAEGQAEGAADAAADVEEVSAAAQEVASVADDVRDTSERAAEEASEGVAAGERALDALEAVEATTEDLLDAAETVEARADDIEDVVDRVENLVDRTAVLATNAKVEAKRGGAGGPAETIASELETFVSRTRDDIDEVAEAADALQHEAASTREAVDDANDSVRAGRAEVAAAVDTLDDLEGVVDDAAHGMEEVAAAADQQARSIVEISETVESLANAAESVASEAQSVASASEEQAASARHVAEAVEKLSTDPIEEQVPVYEQV</sequence>
<dbReference type="SMART" id="SM00283">
    <property type="entry name" value="MA"/>
    <property type="match status" value="1"/>
</dbReference>
<keyword evidence="1" id="KW-0145">Chemotaxis</keyword>
<dbReference type="InterPro" id="IPR039379">
    <property type="entry name" value="Protoglobin_sensor_dom"/>
</dbReference>